<organism evidence="2 4">
    <name type="scientific">Corynebacterium singulare</name>
    <dbReference type="NCBI Taxonomy" id="161899"/>
    <lineage>
        <taxon>Bacteria</taxon>
        <taxon>Bacillati</taxon>
        <taxon>Actinomycetota</taxon>
        <taxon>Actinomycetes</taxon>
        <taxon>Mycobacteriales</taxon>
        <taxon>Corynebacteriaceae</taxon>
        <taxon>Corynebacterium</taxon>
    </lineage>
</organism>
<dbReference type="STRING" id="161899.CSING_01325"/>
<dbReference type="HOGENOM" id="CLU_161884_0_0_11"/>
<accession>A0A0B6F1B4</accession>
<evidence type="ECO:0000313" key="3">
    <source>
        <dbReference type="EMBL" id="MCG7276249.1"/>
    </source>
</evidence>
<dbReference type="AlphaFoldDB" id="A0A0B6F1B4"/>
<dbReference type="EMBL" id="CP010827">
    <property type="protein sequence ID" value="AJI77826.1"/>
    <property type="molecule type" value="Genomic_DNA"/>
</dbReference>
<reference evidence="2 4" key="1">
    <citation type="journal article" date="2015" name="Genome Announc.">
        <title>Complete Genome Sequence and Annotation of Corynebacterium singulare DSM 44357, Isolated from a Human Semen Specimen.</title>
        <authorList>
            <person name="Merten M."/>
            <person name="Brinkrolf K."/>
            <person name="Albersmeier A."/>
            <person name="Kutter Y."/>
            <person name="Ruckert C."/>
            <person name="Tauch A."/>
        </authorList>
    </citation>
    <scope>NUCLEOTIDE SEQUENCE [LARGE SCALE GENOMIC DNA]</scope>
    <source>
        <strain evidence="2">IBS B52218</strain>
    </source>
</reference>
<evidence type="ECO:0000313" key="4">
    <source>
        <dbReference type="Proteomes" id="UP000031890"/>
    </source>
</evidence>
<protein>
    <recommendedName>
        <fullName evidence="6">TadE-like protein</fullName>
    </recommendedName>
</protein>
<feature type="transmembrane region" description="Helical" evidence="1">
    <location>
        <begin position="14"/>
        <end position="35"/>
    </location>
</feature>
<dbReference type="RefSeq" id="WP_042529006.1">
    <property type="nucleotide sequence ID" value="NZ_CP010827.1"/>
</dbReference>
<evidence type="ECO:0000313" key="2">
    <source>
        <dbReference type="EMBL" id="AJI77826.1"/>
    </source>
</evidence>
<dbReference type="KEGG" id="csx:CSING_01325"/>
<dbReference type="OrthoDB" id="4427469at2"/>
<dbReference type="EMBL" id="JAKRDF010000007">
    <property type="protein sequence ID" value="MCG7276249.1"/>
    <property type="molecule type" value="Genomic_DNA"/>
</dbReference>
<keyword evidence="1" id="KW-1133">Transmembrane helix</keyword>
<keyword evidence="1" id="KW-0812">Transmembrane</keyword>
<keyword evidence="5" id="KW-1185">Reference proteome</keyword>
<gene>
    <name evidence="2" type="ORF">CSING_01325</name>
    <name evidence="3" type="ORF">MHK08_07175</name>
</gene>
<evidence type="ECO:0000256" key="1">
    <source>
        <dbReference type="SAM" id="Phobius"/>
    </source>
</evidence>
<reference evidence="3 5" key="2">
    <citation type="submission" date="2022-02" db="EMBL/GenBank/DDBJ databases">
        <title>Uncovering new skin microbiome diversity through culturing and metagenomics.</title>
        <authorList>
            <person name="Conlan S."/>
            <person name="Deming C."/>
            <person name="Nisc Comparative Sequencing Program N."/>
            <person name="Segre J.A."/>
        </authorList>
    </citation>
    <scope>NUCLEOTIDE SEQUENCE [LARGE SCALE GENOMIC DNA]</scope>
    <source>
        <strain evidence="3 5">ACRQV</strain>
    </source>
</reference>
<proteinExistence type="predicted"/>
<evidence type="ECO:0000313" key="5">
    <source>
        <dbReference type="Proteomes" id="UP001521911"/>
    </source>
</evidence>
<dbReference type="Proteomes" id="UP000031890">
    <property type="component" value="Chromosome"/>
</dbReference>
<keyword evidence="1" id="KW-0472">Membrane</keyword>
<dbReference type="Proteomes" id="UP001521911">
    <property type="component" value="Unassembled WGS sequence"/>
</dbReference>
<name>A0A0B6F1B4_9CORY</name>
<sequence length="107" mass="10532">MRALDDAGSVTIEAALSLASLVIVAAGIVGGIATLSAHLAAIDAAGAAARSAAIGVDYHRDGVDITFTESSGLITAEAAVPAPLGTMRAQAVFPAEMGAGTAEEVRR</sequence>
<evidence type="ECO:0008006" key="6">
    <source>
        <dbReference type="Google" id="ProtNLM"/>
    </source>
</evidence>